<proteinExistence type="predicted"/>
<evidence type="ECO:0000313" key="1">
    <source>
        <dbReference type="EMBL" id="DAF50324.1"/>
    </source>
</evidence>
<organism evidence="1">
    <name type="scientific">Siphoviridae sp. ctBCr48</name>
    <dbReference type="NCBI Taxonomy" id="2827802"/>
    <lineage>
        <taxon>Viruses</taxon>
        <taxon>Duplodnaviria</taxon>
        <taxon>Heunggongvirae</taxon>
        <taxon>Uroviricota</taxon>
        <taxon>Caudoviricetes</taxon>
    </lineage>
</organism>
<reference evidence="1" key="1">
    <citation type="journal article" date="2021" name="Proc. Natl. Acad. Sci. U.S.A.">
        <title>A Catalog of Tens of Thousands of Viruses from Human Metagenomes Reveals Hidden Associations with Chronic Diseases.</title>
        <authorList>
            <person name="Tisza M.J."/>
            <person name="Buck C.B."/>
        </authorList>
    </citation>
    <scope>NUCLEOTIDE SEQUENCE</scope>
    <source>
        <strain evidence="1">CtBCr48</strain>
    </source>
</reference>
<protein>
    <submittedName>
        <fullName evidence="1">Uncharacterized protein</fullName>
    </submittedName>
</protein>
<sequence>MSYVNEAKQTFTELVYDSVMVQLFKDWLIEESRKADSKAYHFGGQFNLGYAAGLDVCCERFVEYVDRRHKV</sequence>
<dbReference type="EMBL" id="BK032595">
    <property type="protein sequence ID" value="DAF50324.1"/>
    <property type="molecule type" value="Genomic_DNA"/>
</dbReference>
<name>A0A8S5SH02_9CAUD</name>
<accession>A0A8S5SH02</accession>